<dbReference type="PANTHER" id="PTHR21669">
    <property type="entry name" value="CAPZ-INTERACTING PROTEIN AND RELATED PROTEINS"/>
    <property type="match status" value="1"/>
</dbReference>
<feature type="compositionally biased region" description="Pro residues" evidence="2">
    <location>
        <begin position="610"/>
        <end position="623"/>
    </location>
</feature>
<feature type="compositionally biased region" description="Acidic residues" evidence="2">
    <location>
        <begin position="142"/>
        <end position="151"/>
    </location>
</feature>
<dbReference type="AlphaFoldDB" id="L8HCY4"/>
<dbReference type="Pfam" id="PF08729">
    <property type="entry name" value="HUN"/>
    <property type="match status" value="1"/>
</dbReference>
<name>L8HCY4_ACACF</name>
<evidence type="ECO:0000259" key="3">
    <source>
        <dbReference type="Pfam" id="PF08729"/>
    </source>
</evidence>
<evidence type="ECO:0000313" key="4">
    <source>
        <dbReference type="EMBL" id="ELR22593.1"/>
    </source>
</evidence>
<dbReference type="OrthoDB" id="68076at2759"/>
<dbReference type="OMA" id="TMRFEVN"/>
<feature type="compositionally biased region" description="Low complexity" evidence="2">
    <location>
        <begin position="624"/>
        <end position="634"/>
    </location>
</feature>
<gene>
    <name evidence="4" type="ORF">ACA1_307900</name>
</gene>
<dbReference type="GO" id="GO:0006325">
    <property type="term" value="P:chromatin organization"/>
    <property type="evidence" value="ECO:0007669"/>
    <property type="project" value="TreeGrafter"/>
</dbReference>
<organism evidence="4 5">
    <name type="scientific">Acanthamoeba castellanii (strain ATCC 30010 / Neff)</name>
    <dbReference type="NCBI Taxonomy" id="1257118"/>
    <lineage>
        <taxon>Eukaryota</taxon>
        <taxon>Amoebozoa</taxon>
        <taxon>Discosea</taxon>
        <taxon>Longamoebia</taxon>
        <taxon>Centramoebida</taxon>
        <taxon>Acanthamoebidae</taxon>
        <taxon>Acanthamoeba</taxon>
    </lineage>
</organism>
<feature type="domain" description="Hpc2-related" evidence="3">
    <location>
        <begin position="137"/>
        <end position="176"/>
    </location>
</feature>
<keyword evidence="1" id="KW-0175">Coiled coil</keyword>
<dbReference type="GO" id="GO:0005634">
    <property type="term" value="C:nucleus"/>
    <property type="evidence" value="ECO:0007669"/>
    <property type="project" value="TreeGrafter"/>
</dbReference>
<accession>L8HCY4</accession>
<sequence length="664" mass="74270">MEAVLPIAQPKEDHLSKPTIRIEIPLLSGKNSNAPTIVDIAEVMAKYREQLGESSEDEDYEDGMEEEGLEGEEDDDEDSDSSDDDEDEEDSLDEIEERELSPSEIENMLPAGPKTNRYTGVIERIERMYGGEYSKGRKQDDYDFEDSFIDDSDWKTYSDAPKTKHDGFFINKGTLELASEESESSAQAFQEGKKKKRKRSLDKDGKEIKAKESSGDAKDKKERPKKKTKTGSADSSPAKEGEGKKGSKIQALTFQSASPSSASSGQFAAPKPKAPAAALSPSVESAIQALERAIPLHPLAEGGKKRLPRELDAHLYQVALEARKTHPHGHIAANVTQRLIKSLPFNERTLKHHMKRVLESKTEEEEERLEAKIDSLLDELKTKVDKMRGLNPTAKWKWDRETGNLLCTIFELVDNRVELHNKLQYVTSCPVRRGPAQQWASAANTCPHRHSEKDTELKLSDRKERKKVADEIAKFWPADQMTGADILKAASWTLVVMTLSIRRKNTIIKSNRKRATGKPDGGSTIEGKEKEKEKEKEKKDGKKDSAQKESKRDTDKSKADKKEKKQQKEEKKKERKEEKKLRKEEKKKSSDKKASGDDRKVAAERKPSPTTAPQPLASPPPPTTAAQAQPSATPIVRQAVPLPPLPSVITRVTAEEDDDVIILS</sequence>
<feature type="region of interest" description="Disordered" evidence="2">
    <location>
        <begin position="510"/>
        <end position="644"/>
    </location>
</feature>
<dbReference type="PANTHER" id="PTHR21669:SF28">
    <property type="entry name" value="YEMANUCLEIN"/>
    <property type="match status" value="1"/>
</dbReference>
<feature type="compositionally biased region" description="Basic and acidic residues" evidence="2">
    <location>
        <begin position="201"/>
        <end position="222"/>
    </location>
</feature>
<evidence type="ECO:0000313" key="5">
    <source>
        <dbReference type="Proteomes" id="UP000011083"/>
    </source>
</evidence>
<dbReference type="EMBL" id="KB007880">
    <property type="protein sequence ID" value="ELR22593.1"/>
    <property type="molecule type" value="Genomic_DNA"/>
</dbReference>
<evidence type="ECO:0000256" key="2">
    <source>
        <dbReference type="SAM" id="MobiDB-lite"/>
    </source>
</evidence>
<feature type="region of interest" description="Disordered" evidence="2">
    <location>
        <begin position="48"/>
        <end position="248"/>
    </location>
</feature>
<protein>
    <recommendedName>
        <fullName evidence="3">Hpc2-related domain-containing protein</fullName>
    </recommendedName>
</protein>
<dbReference type="KEGG" id="acan:ACA1_307900"/>
<feature type="compositionally biased region" description="Basic and acidic residues" evidence="2">
    <location>
        <begin position="123"/>
        <end position="141"/>
    </location>
</feature>
<feature type="coiled-coil region" evidence="1">
    <location>
        <begin position="359"/>
        <end position="386"/>
    </location>
</feature>
<evidence type="ECO:0000256" key="1">
    <source>
        <dbReference type="SAM" id="Coils"/>
    </source>
</evidence>
<feature type="compositionally biased region" description="Basic and acidic residues" evidence="2">
    <location>
        <begin position="449"/>
        <end position="462"/>
    </location>
</feature>
<dbReference type="RefSeq" id="XP_004349681.1">
    <property type="nucleotide sequence ID" value="XM_004349631.1"/>
</dbReference>
<dbReference type="Proteomes" id="UP000011083">
    <property type="component" value="Unassembled WGS sequence"/>
</dbReference>
<keyword evidence="5" id="KW-1185">Reference proteome</keyword>
<feature type="compositionally biased region" description="Basic and acidic residues" evidence="2">
    <location>
        <begin position="526"/>
        <end position="607"/>
    </location>
</feature>
<proteinExistence type="predicted"/>
<feature type="region of interest" description="Disordered" evidence="2">
    <location>
        <begin position="254"/>
        <end position="273"/>
    </location>
</feature>
<feature type="compositionally biased region" description="Basic and acidic residues" evidence="2">
    <location>
        <begin position="152"/>
        <end position="167"/>
    </location>
</feature>
<feature type="region of interest" description="Disordered" evidence="2">
    <location>
        <begin position="442"/>
        <end position="462"/>
    </location>
</feature>
<dbReference type="InterPro" id="IPR014840">
    <property type="entry name" value="HRD"/>
</dbReference>
<reference evidence="4 5" key="1">
    <citation type="journal article" date="2013" name="Genome Biol.">
        <title>Genome of Acanthamoeba castellanii highlights extensive lateral gene transfer and early evolution of tyrosine kinase signaling.</title>
        <authorList>
            <person name="Clarke M."/>
            <person name="Lohan A.J."/>
            <person name="Liu B."/>
            <person name="Lagkouvardos I."/>
            <person name="Roy S."/>
            <person name="Zafar N."/>
            <person name="Bertelli C."/>
            <person name="Schilde C."/>
            <person name="Kianianmomeni A."/>
            <person name="Burglin T.R."/>
            <person name="Frech C."/>
            <person name="Turcotte B."/>
            <person name="Kopec K.O."/>
            <person name="Synnott J.M."/>
            <person name="Choo C."/>
            <person name="Paponov I."/>
            <person name="Finkler A."/>
            <person name="Soon Heng Tan C."/>
            <person name="Hutchins A.P."/>
            <person name="Weinmeier T."/>
            <person name="Rattei T."/>
            <person name="Chu J.S."/>
            <person name="Gimenez G."/>
            <person name="Irimia M."/>
            <person name="Rigden D.J."/>
            <person name="Fitzpatrick D.A."/>
            <person name="Lorenzo-Morales J."/>
            <person name="Bateman A."/>
            <person name="Chiu C.H."/>
            <person name="Tang P."/>
            <person name="Hegemann P."/>
            <person name="Fromm H."/>
            <person name="Raoult D."/>
            <person name="Greub G."/>
            <person name="Miranda-Saavedra D."/>
            <person name="Chen N."/>
            <person name="Nash P."/>
            <person name="Ginger M.L."/>
            <person name="Horn M."/>
            <person name="Schaap P."/>
            <person name="Caler L."/>
            <person name="Loftus B."/>
        </authorList>
    </citation>
    <scope>NUCLEOTIDE SEQUENCE [LARGE SCALE GENOMIC DNA]</scope>
    <source>
        <strain evidence="4 5">Neff</strain>
    </source>
</reference>
<feature type="compositionally biased region" description="Acidic residues" evidence="2">
    <location>
        <begin position="54"/>
        <end position="97"/>
    </location>
</feature>
<dbReference type="VEuPathDB" id="AmoebaDB:ACA1_307900"/>
<dbReference type="GeneID" id="14923536"/>